<accession>A0A6J2RKX8</accession>
<evidence type="ECO:0000313" key="13">
    <source>
        <dbReference type="RefSeq" id="XP_029310878.1"/>
    </source>
</evidence>
<dbReference type="PANTHER" id="PTHR15467:SF9">
    <property type="entry name" value="HOMEOBOX DOMAIN-CONTAINING PROTEIN"/>
    <property type="match status" value="1"/>
</dbReference>
<evidence type="ECO:0000256" key="7">
    <source>
        <dbReference type="RuleBase" id="RU000682"/>
    </source>
</evidence>
<dbReference type="Proteomes" id="UP000504630">
    <property type="component" value="Chromosome 18"/>
</dbReference>
<evidence type="ECO:0000313" key="12">
    <source>
        <dbReference type="RefSeq" id="XP_029310877.1"/>
    </source>
</evidence>
<gene>
    <name evidence="11 12 13" type="primary">LOC115023778</name>
</gene>
<keyword evidence="10" id="KW-1185">Reference proteome</keyword>
<keyword evidence="5 6" id="KW-0539">Nucleus</keyword>
<evidence type="ECO:0000313" key="10">
    <source>
        <dbReference type="Proteomes" id="UP000504630"/>
    </source>
</evidence>
<dbReference type="RefSeq" id="XP_029310876.1">
    <property type="nucleotide sequence ID" value="XM_029455016.1"/>
</dbReference>
<dbReference type="RefSeq" id="XP_029310877.1">
    <property type="nucleotide sequence ID" value="XM_029455017.1"/>
</dbReference>
<dbReference type="GO" id="GO:0003677">
    <property type="term" value="F:DNA binding"/>
    <property type="evidence" value="ECO:0007669"/>
    <property type="project" value="UniProtKB-UniRule"/>
</dbReference>
<dbReference type="GO" id="GO:0000981">
    <property type="term" value="F:DNA-binding transcription factor activity, RNA polymerase II-specific"/>
    <property type="evidence" value="ECO:0007669"/>
    <property type="project" value="TreeGrafter"/>
</dbReference>
<feature type="DNA-binding region" description="Homeobox" evidence="6">
    <location>
        <begin position="170"/>
        <end position="229"/>
    </location>
</feature>
<dbReference type="GO" id="GO:0005634">
    <property type="term" value="C:nucleus"/>
    <property type="evidence" value="ECO:0007669"/>
    <property type="project" value="UniProtKB-SubCell"/>
</dbReference>
<evidence type="ECO:0000313" key="11">
    <source>
        <dbReference type="RefSeq" id="XP_029310876.1"/>
    </source>
</evidence>
<sequence length="259" mass="30323">MEERIRNAKYLVGRTAGEVMDEQSASEGRMVGDNVKTNEQLERKKNQEQLVKKNEDKKVEEKKMNTKKKQKRMTVTDELGKKRIKQEEENIAERAELLIRADAIPHSTSNICMTPERSDINTEMHAESTNHNGVVTNKPNEIMEVLNNLVADGSLTQQQDSDVVDKCTLPTQIRYRTTDTQLTMMKKAFSDCQYPDTMEYYRLSQVIDIPRNVLVQWYGDMRYYVKKIKPRWMNEEQHDKALDNIMYRQGLTLLLRTQE</sequence>
<evidence type="ECO:0000259" key="9">
    <source>
        <dbReference type="PROSITE" id="PS50071"/>
    </source>
</evidence>
<dbReference type="Gene3D" id="1.10.10.60">
    <property type="entry name" value="Homeodomain-like"/>
    <property type="match status" value="1"/>
</dbReference>
<dbReference type="SMART" id="SM00389">
    <property type="entry name" value="HOX"/>
    <property type="match status" value="1"/>
</dbReference>
<dbReference type="CDD" id="cd00086">
    <property type="entry name" value="homeodomain"/>
    <property type="match status" value="1"/>
</dbReference>
<evidence type="ECO:0000256" key="4">
    <source>
        <dbReference type="ARBA" id="ARBA00023155"/>
    </source>
</evidence>
<evidence type="ECO:0000256" key="8">
    <source>
        <dbReference type="SAM" id="MobiDB-lite"/>
    </source>
</evidence>
<dbReference type="PANTHER" id="PTHR15467">
    <property type="entry name" value="ZINC-FINGERS AND HOMEOBOXES RELATED"/>
    <property type="match status" value="1"/>
</dbReference>
<name>A0A6J2RKX8_COTGO</name>
<dbReference type="RefSeq" id="XP_029310878.1">
    <property type="nucleotide sequence ID" value="XM_029455018.1"/>
</dbReference>
<feature type="domain" description="Homeobox" evidence="9">
    <location>
        <begin position="168"/>
        <end position="228"/>
    </location>
</feature>
<dbReference type="InterPro" id="IPR009057">
    <property type="entry name" value="Homeodomain-like_sf"/>
</dbReference>
<comment type="function">
    <text evidence="1">Sequence-specific transcription factor which is part of a developmental regulatory system that provides cells with specific positional identities on the anterior-posterior axis.</text>
</comment>
<evidence type="ECO:0000256" key="2">
    <source>
        <dbReference type="ARBA" id="ARBA00004123"/>
    </source>
</evidence>
<reference evidence="11 12" key="1">
    <citation type="submission" date="2025-04" db="UniProtKB">
        <authorList>
            <consortium name="RefSeq"/>
        </authorList>
    </citation>
    <scope>IDENTIFICATION</scope>
</reference>
<dbReference type="PROSITE" id="PS50071">
    <property type="entry name" value="HOMEOBOX_2"/>
    <property type="match status" value="1"/>
</dbReference>
<evidence type="ECO:0000256" key="1">
    <source>
        <dbReference type="ARBA" id="ARBA00003263"/>
    </source>
</evidence>
<dbReference type="Pfam" id="PF00046">
    <property type="entry name" value="Homeodomain"/>
    <property type="match status" value="1"/>
</dbReference>
<evidence type="ECO:0000256" key="6">
    <source>
        <dbReference type="PROSITE-ProRule" id="PRU00108"/>
    </source>
</evidence>
<keyword evidence="3 6" id="KW-0238">DNA-binding</keyword>
<comment type="subcellular location">
    <subcellularLocation>
        <location evidence="2 6 7">Nucleus</location>
    </subcellularLocation>
</comment>
<proteinExistence type="predicted"/>
<keyword evidence="4 6" id="KW-0371">Homeobox</keyword>
<dbReference type="OrthoDB" id="6159439at2759"/>
<dbReference type="KEGG" id="cgob:115023778"/>
<dbReference type="CTD" id="566226"/>
<dbReference type="AlphaFoldDB" id="A0A6J2RKX8"/>
<dbReference type="GeneID" id="115023778"/>
<feature type="compositionally biased region" description="Basic and acidic residues" evidence="8">
    <location>
        <begin position="39"/>
        <end position="64"/>
    </location>
</feature>
<evidence type="ECO:0000256" key="5">
    <source>
        <dbReference type="ARBA" id="ARBA00023242"/>
    </source>
</evidence>
<protein>
    <submittedName>
        <fullName evidence="11 12">Uncharacterized protein LOC115023778 isoform X1</fullName>
    </submittedName>
</protein>
<dbReference type="InterPro" id="IPR001356">
    <property type="entry name" value="HD"/>
</dbReference>
<feature type="region of interest" description="Disordered" evidence="8">
    <location>
        <begin position="17"/>
        <end position="71"/>
    </location>
</feature>
<dbReference type="SUPFAM" id="SSF46689">
    <property type="entry name" value="Homeodomain-like"/>
    <property type="match status" value="1"/>
</dbReference>
<evidence type="ECO:0000256" key="3">
    <source>
        <dbReference type="ARBA" id="ARBA00023125"/>
    </source>
</evidence>
<organism evidence="10 11">
    <name type="scientific">Cottoperca gobio</name>
    <name type="common">Frogmouth</name>
    <name type="synonym">Aphritis gobio</name>
    <dbReference type="NCBI Taxonomy" id="56716"/>
    <lineage>
        <taxon>Eukaryota</taxon>
        <taxon>Metazoa</taxon>
        <taxon>Chordata</taxon>
        <taxon>Craniata</taxon>
        <taxon>Vertebrata</taxon>
        <taxon>Euteleostomi</taxon>
        <taxon>Actinopterygii</taxon>
        <taxon>Neopterygii</taxon>
        <taxon>Teleostei</taxon>
        <taxon>Neoteleostei</taxon>
        <taxon>Acanthomorphata</taxon>
        <taxon>Eupercaria</taxon>
        <taxon>Perciformes</taxon>
        <taxon>Notothenioidei</taxon>
        <taxon>Bovichtidae</taxon>
        <taxon>Cottoperca</taxon>
    </lineage>
</organism>